<keyword evidence="1" id="KW-0732">Signal</keyword>
<evidence type="ECO:0000313" key="2">
    <source>
        <dbReference type="EMBL" id="SIS66589.1"/>
    </source>
</evidence>
<reference evidence="3" key="1">
    <citation type="submission" date="2017-01" db="EMBL/GenBank/DDBJ databases">
        <authorList>
            <person name="Varghese N."/>
            <person name="Submissions S."/>
        </authorList>
    </citation>
    <scope>NUCLEOTIDE SEQUENCE [LARGE SCALE GENOMIC DNA]</scope>
    <source>
        <strain evidence="3">DSM 29430</strain>
    </source>
</reference>
<proteinExistence type="predicted"/>
<dbReference type="Proteomes" id="UP000186684">
    <property type="component" value="Unassembled WGS sequence"/>
</dbReference>
<sequence length="100" mass="10492">MSRMDRSVLSFFLLATLLAGPVATLAMAPPAAPGRPMLVIAWQPDRVIAQAQGRPVGPVEAPFAVLARGDNGFRARLAQAGAWAVLDAEWVAALCGAKRV</sequence>
<evidence type="ECO:0000313" key="3">
    <source>
        <dbReference type="Proteomes" id="UP000186684"/>
    </source>
</evidence>
<organism evidence="2 3">
    <name type="scientific">Roseivivax lentus</name>
    <dbReference type="NCBI Taxonomy" id="633194"/>
    <lineage>
        <taxon>Bacteria</taxon>
        <taxon>Pseudomonadati</taxon>
        <taxon>Pseudomonadota</taxon>
        <taxon>Alphaproteobacteria</taxon>
        <taxon>Rhodobacterales</taxon>
        <taxon>Roseobacteraceae</taxon>
        <taxon>Roseivivax</taxon>
    </lineage>
</organism>
<feature type="chain" id="PRO_5012884970" evidence="1">
    <location>
        <begin position="29"/>
        <end position="100"/>
    </location>
</feature>
<dbReference type="STRING" id="633194.SAMN05421759_102186"/>
<name>A0A1N7KY92_9RHOB</name>
<dbReference type="EMBL" id="FTOQ01000002">
    <property type="protein sequence ID" value="SIS66589.1"/>
    <property type="molecule type" value="Genomic_DNA"/>
</dbReference>
<accession>A0A1N7KY92</accession>
<keyword evidence="3" id="KW-1185">Reference proteome</keyword>
<feature type="signal peptide" evidence="1">
    <location>
        <begin position="1"/>
        <end position="28"/>
    </location>
</feature>
<dbReference type="AlphaFoldDB" id="A0A1N7KY92"/>
<protein>
    <submittedName>
        <fullName evidence="2">Uncharacterized protein</fullName>
    </submittedName>
</protein>
<evidence type="ECO:0000256" key="1">
    <source>
        <dbReference type="SAM" id="SignalP"/>
    </source>
</evidence>
<gene>
    <name evidence="2" type="ORF">SAMN05421759_102186</name>
</gene>